<dbReference type="CDD" id="cd05150">
    <property type="entry name" value="APH"/>
    <property type="match status" value="1"/>
</dbReference>
<feature type="domain" description="Aminoglycoside phosphotransferase" evidence="14">
    <location>
        <begin position="42"/>
        <end position="272"/>
    </location>
</feature>
<dbReference type="InterPro" id="IPR011009">
    <property type="entry name" value="Kinase-like_dom_sf"/>
</dbReference>
<dbReference type="Gene3D" id="3.90.1200.10">
    <property type="match status" value="1"/>
</dbReference>
<gene>
    <name evidence="15" type="ORF">XpruCFBP8353_11275</name>
    <name evidence="16" type="ORF">XpruCFBP8354_11275</name>
</gene>
<keyword evidence="12" id="KW-0460">Magnesium</keyword>
<dbReference type="PANTHER" id="PTHR21310">
    <property type="entry name" value="AMINOGLYCOSIDE PHOSPHOTRANSFERASE-RELATED-RELATED"/>
    <property type="match status" value="1"/>
</dbReference>
<comment type="similarity">
    <text evidence="1 10">Belongs to the aminoglycoside phosphotransferase family.</text>
</comment>
<dbReference type="GO" id="GO:0046872">
    <property type="term" value="F:metal ion binding"/>
    <property type="evidence" value="ECO:0007669"/>
    <property type="project" value="UniProtKB-KW"/>
</dbReference>
<evidence type="ECO:0000256" key="7">
    <source>
        <dbReference type="ARBA" id="ARBA00022840"/>
    </source>
</evidence>
<dbReference type="GO" id="GO:0046677">
    <property type="term" value="P:response to antibiotic"/>
    <property type="evidence" value="ECO:0007669"/>
    <property type="project" value="UniProtKB-KW"/>
</dbReference>
<evidence type="ECO:0000313" key="18">
    <source>
        <dbReference type="Proteomes" id="UP000233748"/>
    </source>
</evidence>
<evidence type="ECO:0000256" key="8">
    <source>
        <dbReference type="ARBA" id="ARBA00023251"/>
    </source>
</evidence>
<evidence type="ECO:0000256" key="3">
    <source>
        <dbReference type="ARBA" id="ARBA00017903"/>
    </source>
</evidence>
<dbReference type="EMBL" id="PHKW01000003">
    <property type="protein sequence ID" value="PKV16776.1"/>
    <property type="molecule type" value="Genomic_DNA"/>
</dbReference>
<dbReference type="EMBL" id="PHKV01000003">
    <property type="protein sequence ID" value="PKV12499.1"/>
    <property type="molecule type" value="Genomic_DNA"/>
</dbReference>
<evidence type="ECO:0000256" key="1">
    <source>
        <dbReference type="ARBA" id="ARBA00006219"/>
    </source>
</evidence>
<evidence type="ECO:0000313" key="15">
    <source>
        <dbReference type="EMBL" id="PKV12499.1"/>
    </source>
</evidence>
<dbReference type="Proteomes" id="UP000233748">
    <property type="component" value="Unassembled WGS sequence"/>
</dbReference>
<keyword evidence="4 10" id="KW-0808">Transferase</keyword>
<feature type="region of interest" description="Disordered" evidence="13">
    <location>
        <begin position="1"/>
        <end position="24"/>
    </location>
</feature>
<dbReference type="SUPFAM" id="SSF56112">
    <property type="entry name" value="Protein kinase-like (PK-like)"/>
    <property type="match status" value="1"/>
</dbReference>
<comment type="catalytic activity">
    <reaction evidence="9">
        <text>kanamycin A + ATP = kanamycin 3'-phosphate + ADP + H(+)</text>
        <dbReference type="Rhea" id="RHEA:24256"/>
        <dbReference type="ChEBI" id="CHEBI:15378"/>
        <dbReference type="ChEBI" id="CHEBI:30616"/>
        <dbReference type="ChEBI" id="CHEBI:57909"/>
        <dbReference type="ChEBI" id="CHEBI:58214"/>
        <dbReference type="ChEBI" id="CHEBI:456216"/>
        <dbReference type="EC" id="2.7.1.95"/>
    </reaction>
</comment>
<dbReference type="PIRSF" id="PIRSF000706">
    <property type="entry name" value="Kanamycin_kin"/>
    <property type="match status" value="1"/>
</dbReference>
<dbReference type="InterPro" id="IPR024165">
    <property type="entry name" value="Kan/Strep_kinase"/>
</dbReference>
<evidence type="ECO:0000256" key="9">
    <source>
        <dbReference type="ARBA" id="ARBA00048925"/>
    </source>
</evidence>
<dbReference type="PANTHER" id="PTHR21310:SF41">
    <property type="entry name" value="3'-PHOSPHOTRANSFERASE, PUTATIVE-RELATED"/>
    <property type="match status" value="1"/>
</dbReference>
<dbReference type="GO" id="GO:0005524">
    <property type="term" value="F:ATP binding"/>
    <property type="evidence" value="ECO:0007669"/>
    <property type="project" value="UniProtKB-KW"/>
</dbReference>
<feature type="binding site" evidence="12">
    <location>
        <position position="229"/>
    </location>
    <ligand>
        <name>Mg(2+)</name>
        <dbReference type="ChEBI" id="CHEBI:18420"/>
    </ligand>
</feature>
<evidence type="ECO:0000256" key="2">
    <source>
        <dbReference type="ARBA" id="ARBA00012193"/>
    </source>
</evidence>
<dbReference type="Pfam" id="PF01636">
    <property type="entry name" value="APH"/>
    <property type="match status" value="1"/>
</dbReference>
<feature type="binding site" evidence="12">
    <location>
        <position position="215"/>
    </location>
    <ligand>
        <name>Mg(2+)</name>
        <dbReference type="ChEBI" id="CHEBI:18420"/>
    </ligand>
</feature>
<evidence type="ECO:0000256" key="13">
    <source>
        <dbReference type="SAM" id="MobiDB-lite"/>
    </source>
</evidence>
<dbReference type="EC" id="2.7.1.95" evidence="2"/>
<dbReference type="GO" id="GO:0008910">
    <property type="term" value="F:kanamycin kinase activity"/>
    <property type="evidence" value="ECO:0007669"/>
    <property type="project" value="UniProtKB-EC"/>
</dbReference>
<dbReference type="Proteomes" id="UP000233720">
    <property type="component" value="Unassembled WGS sequence"/>
</dbReference>
<evidence type="ECO:0000313" key="17">
    <source>
        <dbReference type="Proteomes" id="UP000233720"/>
    </source>
</evidence>
<keyword evidence="12" id="KW-0479">Metal-binding</keyword>
<keyword evidence="7 10" id="KW-0067">ATP-binding</keyword>
<protein>
    <recommendedName>
        <fullName evidence="3">Aminoglycoside 3'-phosphotransferase</fullName>
        <ecNumber evidence="2">2.7.1.95</ecNumber>
    </recommendedName>
</protein>
<feature type="active site" description="Proton acceptor" evidence="11">
    <location>
        <position position="210"/>
    </location>
</feature>
<evidence type="ECO:0000256" key="4">
    <source>
        <dbReference type="ARBA" id="ARBA00022679"/>
    </source>
</evidence>
<reference evidence="17 18" key="1">
    <citation type="submission" date="2017-11" db="EMBL/GenBank/DDBJ databases">
        <title>Xanthomonas prunicola sp. nov., a novel pathogen that affects nectarine (Prunus persica var. nectarine) trees.</title>
        <authorList>
            <person name="Lopez M."/>
            <person name="Lopez-Soriano P."/>
            <person name="Garita-Cambronero J."/>
            <person name="Beltran C."/>
            <person name="Taghouti G."/>
            <person name="Portier P."/>
            <person name="Cubero J."/>
            <person name="Fischer-Le Saux M."/>
            <person name="Marco-Noales E."/>
        </authorList>
    </citation>
    <scope>NUCLEOTIDE SEQUENCE [LARGE SCALE GENOMIC DNA]</scope>
    <source>
        <strain evidence="15 17">CFBP8353</strain>
        <strain evidence="16 18">CFBP8354</strain>
    </source>
</reference>
<dbReference type="InterPro" id="IPR051678">
    <property type="entry name" value="AGP_Transferase"/>
</dbReference>
<dbReference type="NCBIfam" id="NF033068">
    <property type="entry name" value="APH_3p"/>
    <property type="match status" value="1"/>
</dbReference>
<dbReference type="RefSeq" id="WP_101363327.1">
    <property type="nucleotide sequence ID" value="NZ_PHKV01000003.1"/>
</dbReference>
<evidence type="ECO:0000256" key="6">
    <source>
        <dbReference type="ARBA" id="ARBA00022777"/>
    </source>
</evidence>
<dbReference type="OrthoDB" id="3806873at2"/>
<comment type="caution">
    <text evidence="15">The sequence shown here is derived from an EMBL/GenBank/DDBJ whole genome shotgun (WGS) entry which is preliminary data.</text>
</comment>
<sequence>MPSDDDRTHAASPREIPSQAPLLSPSLTERLRNGRWWRNLIGEAGAEVFRVQLPTGPDVFLKQADGDDAQALIDERVRLAWLSRLDADNLPPVPAIVHADTTGGRTWLLTSAMPGRTAYAWLQDDPGRGVAIVQSLAAALRRWHALPVHCCPFNADHMLRLAHARRRLDAGLIDADDFDDARAGWTPAQVWAAMQALLPLRAERVVTHGDYSLDNILLDAQGQVTGIIDVGKAGIADPYQDLAILWNCLSEFGAELQQALLTAYATELDLDRLTFHLYLDECF</sequence>
<dbReference type="InterPro" id="IPR002575">
    <property type="entry name" value="Aminoglycoside_PTrfase"/>
</dbReference>
<evidence type="ECO:0000256" key="12">
    <source>
        <dbReference type="PIRSR" id="PIRSR000706-2"/>
    </source>
</evidence>
<name>A0A2N3RJ28_9XANT</name>
<proteinExistence type="inferred from homology"/>
<evidence type="ECO:0000313" key="16">
    <source>
        <dbReference type="EMBL" id="PKV16776.1"/>
    </source>
</evidence>
<dbReference type="Gene3D" id="3.30.200.20">
    <property type="entry name" value="Phosphorylase Kinase, domain 1"/>
    <property type="match status" value="1"/>
</dbReference>
<evidence type="ECO:0000259" key="14">
    <source>
        <dbReference type="Pfam" id="PF01636"/>
    </source>
</evidence>
<keyword evidence="18" id="KW-1185">Reference proteome</keyword>
<evidence type="ECO:0000256" key="5">
    <source>
        <dbReference type="ARBA" id="ARBA00022741"/>
    </source>
</evidence>
<evidence type="ECO:0000256" key="10">
    <source>
        <dbReference type="PIRNR" id="PIRNR000706"/>
    </source>
</evidence>
<keyword evidence="6 10" id="KW-0418">Kinase</keyword>
<dbReference type="AlphaFoldDB" id="A0A2N3RJ28"/>
<evidence type="ECO:0000256" key="11">
    <source>
        <dbReference type="PIRSR" id="PIRSR000706-1"/>
    </source>
</evidence>
<accession>A0A2N3RJ28</accession>
<keyword evidence="8 10" id="KW-0046">Antibiotic resistance</keyword>
<keyword evidence="5 10" id="KW-0547">Nucleotide-binding</keyword>
<organism evidence="15 17">
    <name type="scientific">Xanthomonas prunicola</name>
    <dbReference type="NCBI Taxonomy" id="2053930"/>
    <lineage>
        <taxon>Bacteria</taxon>
        <taxon>Pseudomonadati</taxon>
        <taxon>Pseudomonadota</taxon>
        <taxon>Gammaproteobacteria</taxon>
        <taxon>Lysobacterales</taxon>
        <taxon>Lysobacteraceae</taxon>
        <taxon>Xanthomonas</taxon>
    </lineage>
</organism>